<comment type="catalytic activity">
    <reaction evidence="1">
        <text>[protein]-peptidylproline (omega=180) = [protein]-peptidylproline (omega=0)</text>
        <dbReference type="Rhea" id="RHEA:16237"/>
        <dbReference type="Rhea" id="RHEA-COMP:10747"/>
        <dbReference type="Rhea" id="RHEA-COMP:10748"/>
        <dbReference type="ChEBI" id="CHEBI:83833"/>
        <dbReference type="ChEBI" id="CHEBI:83834"/>
        <dbReference type="EC" id="5.2.1.8"/>
    </reaction>
</comment>
<evidence type="ECO:0000313" key="9">
    <source>
        <dbReference type="EMBL" id="SFQ29239.1"/>
    </source>
</evidence>
<dbReference type="PANTHER" id="PTHR47245:SF1">
    <property type="entry name" value="FOLDASE PROTEIN PRSA"/>
    <property type="match status" value="1"/>
</dbReference>
<dbReference type="PROSITE" id="PS51257">
    <property type="entry name" value="PROKAR_LIPOPROTEIN"/>
    <property type="match status" value="1"/>
</dbReference>
<accession>A0A1I5XB84</accession>
<dbReference type="PANTHER" id="PTHR47245">
    <property type="entry name" value="PEPTIDYLPROLYL ISOMERASE"/>
    <property type="match status" value="1"/>
</dbReference>
<dbReference type="InterPro" id="IPR000297">
    <property type="entry name" value="PPIase_PpiC"/>
</dbReference>
<evidence type="ECO:0000256" key="2">
    <source>
        <dbReference type="ARBA" id="ARBA00013194"/>
    </source>
</evidence>
<protein>
    <recommendedName>
        <fullName evidence="2">peptidylprolyl isomerase</fullName>
        <ecNumber evidence="2">5.2.1.8</ecNumber>
    </recommendedName>
</protein>
<keyword evidence="3" id="KW-0732">Signal</keyword>
<dbReference type="SUPFAM" id="SSF109998">
    <property type="entry name" value="Triger factor/SurA peptide-binding domain-like"/>
    <property type="match status" value="2"/>
</dbReference>
<reference evidence="9 10" key="1">
    <citation type="submission" date="2016-10" db="EMBL/GenBank/DDBJ databases">
        <authorList>
            <person name="de Groot N.N."/>
        </authorList>
    </citation>
    <scope>NUCLEOTIDE SEQUENCE [LARGE SCALE GENOMIC DNA]</scope>
    <source>
        <strain evidence="9 10">DSM 20678</strain>
    </source>
</reference>
<organism evidence="9 10">
    <name type="scientific">Caldicoprobacter faecalis</name>
    <dbReference type="NCBI Taxonomy" id="937334"/>
    <lineage>
        <taxon>Bacteria</taxon>
        <taxon>Bacillati</taxon>
        <taxon>Bacillota</taxon>
        <taxon>Clostridia</taxon>
        <taxon>Caldicoprobacterales</taxon>
        <taxon>Caldicoprobacteraceae</taxon>
        <taxon>Caldicoprobacter</taxon>
    </lineage>
</organism>
<dbReference type="EMBL" id="FOXR01000024">
    <property type="protein sequence ID" value="SFQ29239.1"/>
    <property type="molecule type" value="Genomic_DNA"/>
</dbReference>
<dbReference type="OrthoDB" id="14196at2"/>
<evidence type="ECO:0000256" key="4">
    <source>
        <dbReference type="ARBA" id="ARBA00023110"/>
    </source>
</evidence>
<dbReference type="Proteomes" id="UP000198577">
    <property type="component" value="Unassembled WGS sequence"/>
</dbReference>
<dbReference type="GO" id="GO:0003755">
    <property type="term" value="F:peptidyl-prolyl cis-trans isomerase activity"/>
    <property type="evidence" value="ECO:0007669"/>
    <property type="project" value="UniProtKB-KW"/>
</dbReference>
<dbReference type="InterPro" id="IPR027304">
    <property type="entry name" value="Trigger_fact/SurA_dom_sf"/>
</dbReference>
<gene>
    <name evidence="9" type="ORF">SAMN05444406_12413</name>
</gene>
<dbReference type="InterPro" id="IPR046357">
    <property type="entry name" value="PPIase_dom_sf"/>
</dbReference>
<name>A0A1I5XB84_9FIRM</name>
<evidence type="ECO:0000259" key="8">
    <source>
        <dbReference type="PROSITE" id="PS50198"/>
    </source>
</evidence>
<dbReference type="RefSeq" id="WP_092282564.1">
    <property type="nucleotide sequence ID" value="NZ_FOXR01000024.1"/>
</dbReference>
<evidence type="ECO:0000313" key="10">
    <source>
        <dbReference type="Proteomes" id="UP000198577"/>
    </source>
</evidence>
<dbReference type="AlphaFoldDB" id="A0A1I5XB84"/>
<dbReference type="EC" id="5.2.1.8" evidence="2"/>
<dbReference type="Pfam" id="PF00639">
    <property type="entry name" value="Rotamase"/>
    <property type="match status" value="1"/>
</dbReference>
<keyword evidence="7" id="KW-0175">Coiled coil</keyword>
<dbReference type="PROSITE" id="PS50198">
    <property type="entry name" value="PPIC_PPIASE_2"/>
    <property type="match status" value="1"/>
</dbReference>
<feature type="coiled-coil region" evidence="7">
    <location>
        <begin position="108"/>
        <end position="135"/>
    </location>
</feature>
<dbReference type="Gene3D" id="1.10.4030.10">
    <property type="entry name" value="Porin chaperone SurA, peptide-binding domain"/>
    <property type="match status" value="1"/>
</dbReference>
<dbReference type="Gene3D" id="3.10.50.40">
    <property type="match status" value="1"/>
</dbReference>
<feature type="domain" description="PpiC" evidence="8">
    <location>
        <begin position="225"/>
        <end position="347"/>
    </location>
</feature>
<evidence type="ECO:0000256" key="5">
    <source>
        <dbReference type="ARBA" id="ARBA00023235"/>
    </source>
</evidence>
<proteinExistence type="predicted"/>
<evidence type="ECO:0000256" key="7">
    <source>
        <dbReference type="SAM" id="Coils"/>
    </source>
</evidence>
<keyword evidence="4 6" id="KW-0697">Rotamase</keyword>
<evidence type="ECO:0000256" key="1">
    <source>
        <dbReference type="ARBA" id="ARBA00000971"/>
    </source>
</evidence>
<dbReference type="InterPro" id="IPR050245">
    <property type="entry name" value="PrsA_foldase"/>
</dbReference>
<sequence length="396" mass="46567">MKRFGKHCMIFIVLMFILGITGCTLIEVIPEKDRQRVVAEVYGEKILKGEFLDAYNQQKAFYGITEEIEKDSQYKDTIKEIKKDVLDQLITRRVLQKRAKQAGFTVNEEYIQEARKELEEQLKSYAEALKQRAQSKGKESQQEKDYLQKARNEWRQQLSDAGLTEEEYIRRRAENIMLEKFTEKMLEDVEVTEQDIQQYYNEQLNKQKEDPSLVETAPVQLYRPAGWVRVKQILISLSSEERDEYYNLIQQGKQDEAKKYLEEKLKAIEPRAREVYDKAKAGESFEALIEAYSDDKSTANKEEGYVIYKGSGMFAEEVEKAALKLNEGEISEPVSSPLGYHIIKLYEKLPEKVFSLEEKKEEIKEVVLNDKRNEKWNALLEEWKKEAKIKKYESRL</sequence>
<dbReference type="SUPFAM" id="SSF54534">
    <property type="entry name" value="FKBP-like"/>
    <property type="match status" value="1"/>
</dbReference>
<keyword evidence="10" id="KW-1185">Reference proteome</keyword>
<dbReference type="STRING" id="937334.SAMN05444406_12413"/>
<evidence type="ECO:0000256" key="6">
    <source>
        <dbReference type="PROSITE-ProRule" id="PRU00278"/>
    </source>
</evidence>
<evidence type="ECO:0000256" key="3">
    <source>
        <dbReference type="ARBA" id="ARBA00022729"/>
    </source>
</evidence>
<keyword evidence="5 6" id="KW-0413">Isomerase</keyword>
<dbReference type="Pfam" id="PF13623">
    <property type="entry name" value="SurA_N_2"/>
    <property type="match status" value="1"/>
</dbReference>